<feature type="domain" description="VOC" evidence="1">
    <location>
        <begin position="140"/>
        <end position="255"/>
    </location>
</feature>
<name>A0A545AQ74_9ACTN</name>
<dbReference type="Gene3D" id="3.10.180.10">
    <property type="entry name" value="2,3-Dihydroxybiphenyl 1,2-Dioxygenase, domain 1"/>
    <property type="match status" value="2"/>
</dbReference>
<dbReference type="Proteomes" id="UP000317982">
    <property type="component" value="Unassembled WGS sequence"/>
</dbReference>
<dbReference type="Pfam" id="PF00903">
    <property type="entry name" value="Glyoxalase"/>
    <property type="match status" value="2"/>
</dbReference>
<keyword evidence="3" id="KW-1185">Reference proteome</keyword>
<dbReference type="PANTHER" id="PTHR41294:SF1">
    <property type="entry name" value="CADMIUM-INDUCED PROTEIN CADI"/>
    <property type="match status" value="1"/>
</dbReference>
<dbReference type="InterPro" id="IPR029068">
    <property type="entry name" value="Glyas_Bleomycin-R_OHBP_Dase"/>
</dbReference>
<comment type="caution">
    <text evidence="2">The sequence shown here is derived from an EMBL/GenBank/DDBJ whole genome shotgun (WGS) entry which is preliminary data.</text>
</comment>
<evidence type="ECO:0000313" key="3">
    <source>
        <dbReference type="Proteomes" id="UP000317982"/>
    </source>
</evidence>
<evidence type="ECO:0000259" key="1">
    <source>
        <dbReference type="PROSITE" id="PS51819"/>
    </source>
</evidence>
<reference evidence="2 3" key="1">
    <citation type="submission" date="2019-07" db="EMBL/GenBank/DDBJ databases">
        <title>Cryptosporangium phraense sp. nov., isolated from plant litter.</title>
        <authorList>
            <person name="Suriyachadkun C."/>
        </authorList>
    </citation>
    <scope>NUCLEOTIDE SEQUENCE [LARGE SCALE GENOMIC DNA]</scope>
    <source>
        <strain evidence="2 3">A-T 5661</strain>
    </source>
</reference>
<accession>A0A545AQ74</accession>
<proteinExistence type="predicted"/>
<feature type="domain" description="VOC" evidence="1">
    <location>
        <begin position="9"/>
        <end position="124"/>
    </location>
</feature>
<dbReference type="PANTHER" id="PTHR41294">
    <property type="entry name" value="CADMIUM-INDUCED PROTEIN CADI"/>
    <property type="match status" value="1"/>
</dbReference>
<sequence length="294" mass="33173">MTRAKGPDRFVSARIGVPDLDASVAFYQTYVGLELVKNEGDRAFLRAGLPHHALELVHRPGIPKAEVAAITFATGKRDVLENRRESVAKLGYDVRPLSEGTAAYCADGFAVTGPNGLEWEFVHGYYEYVEPPFLVSTPDRIMHPFVRTDDYGATLQLATDGFGLQISDYVEDAMTFLRCEDRYHHSLALLKGSEFRIQHFSFIVADFDHLMRARARAQSHGITIKTDLVKHSGSTTIAFYLLEEAHGPEIELSYGHRRFSEEDHETAEPRRLASGARTEFDLWRESDSDWRGLH</sequence>
<gene>
    <name evidence="2" type="ORF">FL583_19510</name>
</gene>
<dbReference type="InParanoid" id="A0A545AQ74"/>
<organism evidence="2 3">
    <name type="scientific">Cryptosporangium phraense</name>
    <dbReference type="NCBI Taxonomy" id="2593070"/>
    <lineage>
        <taxon>Bacteria</taxon>
        <taxon>Bacillati</taxon>
        <taxon>Actinomycetota</taxon>
        <taxon>Actinomycetes</taxon>
        <taxon>Cryptosporangiales</taxon>
        <taxon>Cryptosporangiaceae</taxon>
        <taxon>Cryptosporangium</taxon>
    </lineage>
</organism>
<dbReference type="PROSITE" id="PS51819">
    <property type="entry name" value="VOC"/>
    <property type="match status" value="2"/>
</dbReference>
<dbReference type="InterPro" id="IPR004360">
    <property type="entry name" value="Glyas_Fos-R_dOase_dom"/>
</dbReference>
<dbReference type="GO" id="GO:0046686">
    <property type="term" value="P:response to cadmium ion"/>
    <property type="evidence" value="ECO:0007669"/>
    <property type="project" value="TreeGrafter"/>
</dbReference>
<dbReference type="SUPFAM" id="SSF54593">
    <property type="entry name" value="Glyoxalase/Bleomycin resistance protein/Dihydroxybiphenyl dioxygenase"/>
    <property type="match status" value="1"/>
</dbReference>
<evidence type="ECO:0000313" key="2">
    <source>
        <dbReference type="EMBL" id="TQS43420.1"/>
    </source>
</evidence>
<dbReference type="EMBL" id="VIRS01000013">
    <property type="protein sequence ID" value="TQS43420.1"/>
    <property type="molecule type" value="Genomic_DNA"/>
</dbReference>
<protein>
    <recommendedName>
        <fullName evidence="1">VOC domain-containing protein</fullName>
    </recommendedName>
</protein>
<dbReference type="OrthoDB" id="317332at2"/>
<dbReference type="InterPro" id="IPR052393">
    <property type="entry name" value="Cadmium-induced_rsp"/>
</dbReference>
<dbReference type="AlphaFoldDB" id="A0A545AQ74"/>
<dbReference type="InterPro" id="IPR037523">
    <property type="entry name" value="VOC_core"/>
</dbReference>